<keyword evidence="3" id="KW-1185">Reference proteome</keyword>
<evidence type="ECO:0000313" key="3">
    <source>
        <dbReference type="Proteomes" id="UP000055024"/>
    </source>
</evidence>
<keyword evidence="1" id="KW-0472">Membrane</keyword>
<dbReference type="EMBL" id="JYDP01000111">
    <property type="protein sequence ID" value="KRZ06884.1"/>
    <property type="molecule type" value="Genomic_DNA"/>
</dbReference>
<name>A0A0V1H9P1_9BILA</name>
<gene>
    <name evidence="2" type="ORF">T11_15535</name>
</gene>
<evidence type="ECO:0000256" key="1">
    <source>
        <dbReference type="SAM" id="Phobius"/>
    </source>
</evidence>
<protein>
    <submittedName>
        <fullName evidence="2">Uncharacterized protein</fullName>
    </submittedName>
</protein>
<proteinExistence type="predicted"/>
<dbReference type="Proteomes" id="UP000055024">
    <property type="component" value="Unassembled WGS sequence"/>
</dbReference>
<keyword evidence="1" id="KW-1133">Transmembrane helix</keyword>
<feature type="transmembrane region" description="Helical" evidence="1">
    <location>
        <begin position="37"/>
        <end position="56"/>
    </location>
</feature>
<dbReference type="AlphaFoldDB" id="A0A0V1H9P1"/>
<accession>A0A0V1H9P1</accession>
<reference evidence="2 3" key="1">
    <citation type="submission" date="2015-01" db="EMBL/GenBank/DDBJ databases">
        <title>Evolution of Trichinella species and genotypes.</title>
        <authorList>
            <person name="Korhonen P.K."/>
            <person name="Edoardo P."/>
            <person name="Giuseppe L.R."/>
            <person name="Gasser R.B."/>
        </authorList>
    </citation>
    <scope>NUCLEOTIDE SEQUENCE [LARGE SCALE GENOMIC DNA]</scope>
    <source>
        <strain evidence="2">ISS1029</strain>
    </source>
</reference>
<organism evidence="2 3">
    <name type="scientific">Trichinella zimbabwensis</name>
    <dbReference type="NCBI Taxonomy" id="268475"/>
    <lineage>
        <taxon>Eukaryota</taxon>
        <taxon>Metazoa</taxon>
        <taxon>Ecdysozoa</taxon>
        <taxon>Nematoda</taxon>
        <taxon>Enoplea</taxon>
        <taxon>Dorylaimia</taxon>
        <taxon>Trichinellida</taxon>
        <taxon>Trichinellidae</taxon>
        <taxon>Trichinella</taxon>
    </lineage>
</organism>
<comment type="caution">
    <text evidence="2">The sequence shown here is derived from an EMBL/GenBank/DDBJ whole genome shotgun (WGS) entry which is preliminary data.</text>
</comment>
<keyword evidence="1" id="KW-0812">Transmembrane</keyword>
<evidence type="ECO:0000313" key="2">
    <source>
        <dbReference type="EMBL" id="KRZ06884.1"/>
    </source>
</evidence>
<sequence length="76" mass="8599">MDACGCDLFCLILRPHENPLTNTEMATRIWGTGSHPVTILVHLIFSIFMDALFVMMSDDYLLLDNISSFQVSPIHE</sequence>